<dbReference type="EMBL" id="CM040457">
    <property type="protein sequence ID" value="MCI4377705.1"/>
    <property type="molecule type" value="Genomic_DNA"/>
</dbReference>
<sequence length="56" mass="5820">MQSSAQGPACAHSGVKKHKAPCLEAPLAGYGTSQDSRDQTEAPPEPQRTLLSVPSC</sequence>
<accession>A0ACC5WFT2</accession>
<name>A0ACC5WFT2_PANGG</name>
<proteinExistence type="predicted"/>
<gene>
    <name evidence="1" type="ORF">PGIGA_G00206650</name>
</gene>
<reference evidence="1 2" key="1">
    <citation type="journal article" date="2022" name="bioRxiv">
        <title>An ancient truncated duplication of the anti-Mullerian hormone receptor type 2 gene is a potential conserved master sex determinant in the Pangasiidae catfish family.</title>
        <authorList>
            <person name="Wen M."/>
            <person name="Pan Q."/>
            <person name="Jouanno E."/>
            <person name="Montfort J."/>
            <person name="Zahm M."/>
            <person name="Cabau C."/>
            <person name="Klopp C."/>
            <person name="Iampietro C."/>
            <person name="Roques C."/>
            <person name="Bouchez O."/>
            <person name="Castinel A."/>
            <person name="Donnadieu C."/>
            <person name="Parrinello H."/>
            <person name="Poncet C."/>
            <person name="Belmonte E."/>
            <person name="Gautier V."/>
            <person name="Avarre J.-C."/>
            <person name="Dugue R."/>
            <person name="Gustiano R."/>
            <person name="Ha T.T.T."/>
            <person name="Campet M."/>
            <person name="Sriphairoj K."/>
            <person name="Ribolli J."/>
            <person name="de Almeida F.L."/>
            <person name="Desvignes T."/>
            <person name="Postlethwait J.H."/>
            <person name="Bucao C.F."/>
            <person name="Robinson-Rechavi M."/>
            <person name="Bobe J."/>
            <person name="Herpin A."/>
            <person name="Guiguen Y."/>
        </authorList>
    </citation>
    <scope>NUCLEOTIDE SEQUENCE [LARGE SCALE GENOMIC DNA]</scope>
    <source>
        <strain evidence="1">YG-Dec2019</strain>
    </source>
</reference>
<comment type="caution">
    <text evidence="1">The sequence shown here is derived from an EMBL/GenBank/DDBJ whole genome shotgun (WGS) entry which is preliminary data.</text>
</comment>
<evidence type="ECO:0000313" key="2">
    <source>
        <dbReference type="Proteomes" id="UP000829447"/>
    </source>
</evidence>
<dbReference type="Proteomes" id="UP000829447">
    <property type="component" value="Linkage Group LG4"/>
</dbReference>
<keyword evidence="2" id="KW-1185">Reference proteome</keyword>
<protein>
    <submittedName>
        <fullName evidence="1">Uncharacterized protein</fullName>
    </submittedName>
</protein>
<organism evidence="1 2">
    <name type="scientific">Pangasianodon gigas</name>
    <name type="common">Mekong giant catfish</name>
    <name type="synonym">Pangasius gigas</name>
    <dbReference type="NCBI Taxonomy" id="30993"/>
    <lineage>
        <taxon>Eukaryota</taxon>
        <taxon>Metazoa</taxon>
        <taxon>Chordata</taxon>
        <taxon>Craniata</taxon>
        <taxon>Vertebrata</taxon>
        <taxon>Euteleostomi</taxon>
        <taxon>Actinopterygii</taxon>
        <taxon>Neopterygii</taxon>
        <taxon>Teleostei</taxon>
        <taxon>Ostariophysi</taxon>
        <taxon>Siluriformes</taxon>
        <taxon>Pangasiidae</taxon>
        <taxon>Pangasianodon</taxon>
    </lineage>
</organism>
<evidence type="ECO:0000313" key="1">
    <source>
        <dbReference type="EMBL" id="MCI4377705.1"/>
    </source>
</evidence>